<feature type="domain" description="Obg" evidence="5">
    <location>
        <begin position="74"/>
        <end position="314"/>
    </location>
</feature>
<reference evidence="6" key="2">
    <citation type="submission" date="2014-06" db="EMBL/GenBank/DDBJ databases">
        <title>The complete genome of Blastobotrys (Arxula) adeninivorans LS3 - a yeast of biotechnological interest.</title>
        <authorList>
            <person name="Kunze G."/>
            <person name="Gaillardin C."/>
            <person name="Czernicka M."/>
            <person name="Durrens P."/>
            <person name="Martin T."/>
            <person name="Boer E."/>
            <person name="Gabaldon T."/>
            <person name="Cruz J."/>
            <person name="Talla E."/>
            <person name="Marck C."/>
            <person name="Goffeau A."/>
            <person name="Barbe V."/>
            <person name="Baret P."/>
            <person name="Baronian K."/>
            <person name="Beier S."/>
            <person name="Bleykasten C."/>
            <person name="Bode R."/>
            <person name="Casaregola S."/>
            <person name="Despons L."/>
            <person name="Fairhead C."/>
            <person name="Giersberg M."/>
            <person name="Gierski P."/>
            <person name="Hahnel U."/>
            <person name="Hartmann A."/>
            <person name="Jankowska D."/>
            <person name="Jubin C."/>
            <person name="Jung P."/>
            <person name="Lafontaine I."/>
            <person name="Leh-Louis V."/>
            <person name="Lemaire M."/>
            <person name="Marcet-Houben M."/>
            <person name="Mascher M."/>
            <person name="Morel G."/>
            <person name="Richard G.-F."/>
            <person name="Riechen J."/>
            <person name="Sacerdot C."/>
            <person name="Sarkar A."/>
            <person name="Savel G."/>
            <person name="Schacherer J."/>
            <person name="Sherman D."/>
            <person name="Straub M.-L."/>
            <person name="Stein N."/>
            <person name="Thierry A."/>
            <person name="Trautwein-Schult A."/>
            <person name="Westhof E."/>
            <person name="Worch S."/>
            <person name="Dujon B."/>
            <person name="Souciet J.-L."/>
            <person name="Wincker P."/>
            <person name="Scholz U."/>
            <person name="Neuveglise N."/>
        </authorList>
    </citation>
    <scope>NUCLEOTIDE SEQUENCE</scope>
    <source>
        <strain evidence="6">LS3</strain>
    </source>
</reference>
<feature type="domain" description="OBG-type G" evidence="4">
    <location>
        <begin position="315"/>
        <end position="483"/>
    </location>
</feature>
<dbReference type="CDD" id="cd01898">
    <property type="entry name" value="Obg"/>
    <property type="match status" value="1"/>
</dbReference>
<protein>
    <submittedName>
        <fullName evidence="6">ARAD1B24222p</fullName>
    </submittedName>
</protein>
<evidence type="ECO:0000256" key="2">
    <source>
        <dbReference type="ARBA" id="ARBA00022741"/>
    </source>
</evidence>
<dbReference type="InterPro" id="IPR006169">
    <property type="entry name" value="GTP1_OBG_dom"/>
</dbReference>
<dbReference type="InterPro" id="IPR006073">
    <property type="entry name" value="GTP-bd"/>
</dbReference>
<dbReference type="InterPro" id="IPR014100">
    <property type="entry name" value="GTP-bd_Obg/CgtA"/>
</dbReference>
<dbReference type="PROSITE" id="PS51883">
    <property type="entry name" value="OBG"/>
    <property type="match status" value="1"/>
</dbReference>
<dbReference type="InterPro" id="IPR036726">
    <property type="entry name" value="GTP1_OBG_dom_sf"/>
</dbReference>
<dbReference type="PANTHER" id="PTHR11702">
    <property type="entry name" value="DEVELOPMENTALLY REGULATED GTP-BINDING PROTEIN-RELATED"/>
    <property type="match status" value="1"/>
</dbReference>
<keyword evidence="3" id="KW-0342">GTP-binding</keyword>
<dbReference type="SUPFAM" id="SSF52540">
    <property type="entry name" value="P-loop containing nucleoside triphosphate hydrolases"/>
    <property type="match status" value="1"/>
</dbReference>
<dbReference type="PANTHER" id="PTHR11702:SF31">
    <property type="entry name" value="MITOCHONDRIAL RIBOSOME-ASSOCIATED GTPASE 2"/>
    <property type="match status" value="1"/>
</dbReference>
<evidence type="ECO:0000259" key="5">
    <source>
        <dbReference type="PROSITE" id="PS51883"/>
    </source>
</evidence>
<dbReference type="GO" id="GO:0005739">
    <property type="term" value="C:mitochondrion"/>
    <property type="evidence" value="ECO:0007669"/>
    <property type="project" value="TreeGrafter"/>
</dbReference>
<organism evidence="6">
    <name type="scientific">Blastobotrys adeninivorans</name>
    <name type="common">Yeast</name>
    <name type="synonym">Arxula adeninivorans</name>
    <dbReference type="NCBI Taxonomy" id="409370"/>
    <lineage>
        <taxon>Eukaryota</taxon>
        <taxon>Fungi</taxon>
        <taxon>Dikarya</taxon>
        <taxon>Ascomycota</taxon>
        <taxon>Saccharomycotina</taxon>
        <taxon>Dipodascomycetes</taxon>
        <taxon>Dipodascales</taxon>
        <taxon>Trichomonascaceae</taxon>
        <taxon>Blastobotrys</taxon>
    </lineage>
</organism>
<dbReference type="Gene3D" id="2.70.210.12">
    <property type="entry name" value="GTP1/OBG domain"/>
    <property type="match status" value="1"/>
</dbReference>
<dbReference type="GO" id="GO:0042254">
    <property type="term" value="P:ribosome biogenesis"/>
    <property type="evidence" value="ECO:0007669"/>
    <property type="project" value="UniProtKB-UniRule"/>
</dbReference>
<dbReference type="InterPro" id="IPR031167">
    <property type="entry name" value="G_OBG"/>
</dbReference>
<dbReference type="Pfam" id="PF01018">
    <property type="entry name" value="GTP1_OBG"/>
    <property type="match status" value="2"/>
</dbReference>
<dbReference type="PROSITE" id="PS51710">
    <property type="entry name" value="G_OBG"/>
    <property type="match status" value="1"/>
</dbReference>
<dbReference type="GO" id="GO:0000287">
    <property type="term" value="F:magnesium ion binding"/>
    <property type="evidence" value="ECO:0007669"/>
    <property type="project" value="InterPro"/>
</dbReference>
<dbReference type="PIRSF" id="PIRSF002401">
    <property type="entry name" value="GTP_bd_Obg/CgtA"/>
    <property type="match status" value="1"/>
</dbReference>
<reference evidence="6" key="1">
    <citation type="submission" date="2014-02" db="EMBL/GenBank/DDBJ databases">
        <authorList>
            <person name="Genoscope - CEA"/>
        </authorList>
    </citation>
    <scope>NUCLEOTIDE SEQUENCE</scope>
    <source>
        <strain evidence="6">LS3</strain>
    </source>
</reference>
<proteinExistence type="inferred from homology"/>
<dbReference type="PhylomeDB" id="A0A060T716"/>
<dbReference type="GO" id="GO:0005525">
    <property type="term" value="F:GTP binding"/>
    <property type="evidence" value="ECO:0007669"/>
    <property type="project" value="UniProtKB-KW"/>
</dbReference>
<evidence type="ECO:0000256" key="3">
    <source>
        <dbReference type="ARBA" id="ARBA00023134"/>
    </source>
</evidence>
<dbReference type="EMBL" id="HG937692">
    <property type="protein sequence ID" value="CDP36930.1"/>
    <property type="molecule type" value="Genomic_DNA"/>
</dbReference>
<dbReference type="Gene3D" id="3.40.50.300">
    <property type="entry name" value="P-loop containing nucleotide triphosphate hydrolases"/>
    <property type="match status" value="1"/>
</dbReference>
<dbReference type="SUPFAM" id="SSF82051">
    <property type="entry name" value="Obg GTP-binding protein N-terminal domain"/>
    <property type="match status" value="1"/>
</dbReference>
<dbReference type="Pfam" id="PF01926">
    <property type="entry name" value="MMR_HSR1"/>
    <property type="match status" value="1"/>
</dbReference>
<name>A0A060T716_BLAAD</name>
<sequence length="484" mass="53907">MIRQLRTVFRPAPLTRWSKYGYRSVRAYSTLGDEVEEMFSTDYAPEPPILEDYYYELPYSPESYKQRIRNLEATRFADVKIVKLSSGRGGNGKISFFRDANRARGPPDGGDGGDGGSVYVQAVEGDTSLNKIRFHYKAEDGRAGGASHLAGKNGNNLLLQVPVGTVVKWIPDPKTLDEYDLNQGIPVQRSPDLFDEGPGSVLLHRERYADGEGWIFQEKDKGEEYHLQKDYFKKMKARVKFYDLIARRQEMHEDLFPINGIDLSTPGQTELLFKGGRGGLGNMHFQTPTIRNPRFAKQGREGIEEFFLLELKLLADLGLVGLPNAGKSTLLGAISRARPRVGHWEFTTLNPTVGTIPIGPAGDSFTVADIPGIVEGARFNRGMGLDFLRHIERSGGIVFVIALDTVDPSHDLDILVGELGPERMKGKKGLVVATKADVEESQEKYMSLRDKVMNQFGWDVIPCSPKNSENVEGVIQLMAKIAKR</sequence>
<dbReference type="PRINTS" id="PR00326">
    <property type="entry name" value="GTP1OBG"/>
</dbReference>
<evidence type="ECO:0000256" key="1">
    <source>
        <dbReference type="ARBA" id="ARBA00007699"/>
    </source>
</evidence>
<evidence type="ECO:0000313" key="6">
    <source>
        <dbReference type="EMBL" id="CDP36930.1"/>
    </source>
</evidence>
<dbReference type="InterPro" id="IPR045086">
    <property type="entry name" value="OBG_GTPase"/>
</dbReference>
<dbReference type="AlphaFoldDB" id="A0A060T716"/>
<dbReference type="InterPro" id="IPR027417">
    <property type="entry name" value="P-loop_NTPase"/>
</dbReference>
<comment type="similarity">
    <text evidence="1">Belongs to the TRAFAC class OBG-HflX-like GTPase superfamily. OBG GTPase family.</text>
</comment>
<dbReference type="GO" id="GO:0003924">
    <property type="term" value="F:GTPase activity"/>
    <property type="evidence" value="ECO:0007669"/>
    <property type="project" value="InterPro"/>
</dbReference>
<keyword evidence="2" id="KW-0547">Nucleotide-binding</keyword>
<evidence type="ECO:0000259" key="4">
    <source>
        <dbReference type="PROSITE" id="PS51710"/>
    </source>
</evidence>
<gene>
    <name evidence="6" type="ORF">GNLVRS02_ARAD1B24222g</name>
</gene>
<accession>A0A060T716</accession>